<gene>
    <name evidence="1" type="ORF">SAMN02910315_00831</name>
</gene>
<keyword evidence="2" id="KW-1185">Reference proteome</keyword>
<dbReference type="Proteomes" id="UP000323439">
    <property type="component" value="Unassembled WGS sequence"/>
</dbReference>
<reference evidence="1 2" key="1">
    <citation type="submission" date="2016-10" db="EMBL/GenBank/DDBJ databases">
        <authorList>
            <person name="Varghese N."/>
            <person name="Submissions S."/>
        </authorList>
    </citation>
    <scope>NUCLEOTIDE SEQUENCE [LARGE SCALE GENOMIC DNA]</scope>
    <source>
        <strain evidence="1 2">DSM 16643</strain>
    </source>
</reference>
<accession>A0A1G5VRW1</accession>
<dbReference type="RefSeq" id="WP_149731438.1">
    <property type="nucleotide sequence ID" value="NZ_FMXB01000005.1"/>
</dbReference>
<organism evidence="1 2">
    <name type="scientific">Methanobrevibacter millerae</name>
    <dbReference type="NCBI Taxonomy" id="230361"/>
    <lineage>
        <taxon>Archaea</taxon>
        <taxon>Methanobacteriati</taxon>
        <taxon>Methanobacteriota</taxon>
        <taxon>Methanomada group</taxon>
        <taxon>Methanobacteria</taxon>
        <taxon>Methanobacteriales</taxon>
        <taxon>Methanobacteriaceae</taxon>
        <taxon>Methanobrevibacter</taxon>
    </lineage>
</organism>
<sequence>MNILEKATILYCRYTPTWKEIKSINNNYHLLDIALTNKIWFFQGLALNLINNDYDLGDIDISLDNPNPQYFFASFNRYPFNFNYSENFPKFCEELKSKFQKGQKYKSEYVWEFAKAVLKETLEKTNAEKLDEVHDEKALVDIALTTYNKDVRCKIVNKYGFELFSYIARQRLGYNISKGYIKNYQKQNTLKYIALNDPNKYVRLKAIENMTDNDILYGMIETDISEEFKTKCVNNMTDKMLLNKIKQHSYLHYPLCIDDRLEKLNNNEIKTQSSIEHSISLDEVDKSIKNSLFADESILEHIINNSSKALQIQASNKLKNQYKLVKHSGKIIAIK</sequence>
<evidence type="ECO:0000313" key="2">
    <source>
        <dbReference type="Proteomes" id="UP000323439"/>
    </source>
</evidence>
<name>A0A1G5VRW1_9EURY</name>
<evidence type="ECO:0000313" key="1">
    <source>
        <dbReference type="EMBL" id="SDA48630.1"/>
    </source>
</evidence>
<dbReference type="EMBL" id="FMXB01000005">
    <property type="protein sequence ID" value="SDA48630.1"/>
    <property type="molecule type" value="Genomic_DNA"/>
</dbReference>
<proteinExistence type="predicted"/>
<protein>
    <submittedName>
        <fullName evidence="1">Uncharacterized protein</fullName>
    </submittedName>
</protein>
<dbReference type="AlphaFoldDB" id="A0A1G5VRW1"/>